<proteinExistence type="predicted"/>
<dbReference type="AlphaFoldDB" id="A0A1H4DCP8"/>
<sequence length="49" mass="5756">MLSEFSQLLKRQRKYISRSPFKETFNPYKSNIKNDFCTNVSNPIIIGSN</sequence>
<evidence type="ECO:0000313" key="2">
    <source>
        <dbReference type="Proteomes" id="UP000182257"/>
    </source>
</evidence>
<protein>
    <submittedName>
        <fullName evidence="1">Uncharacterized protein</fullName>
    </submittedName>
</protein>
<reference evidence="1 2" key="1">
    <citation type="submission" date="2016-10" db="EMBL/GenBank/DDBJ databases">
        <authorList>
            <person name="de Groot N.N."/>
        </authorList>
    </citation>
    <scope>NUCLEOTIDE SEQUENCE [LARGE SCALE GENOMIC DNA]</scope>
    <source>
        <strain evidence="1 2">D31d</strain>
    </source>
</reference>
<dbReference type="Proteomes" id="UP000182257">
    <property type="component" value="Unassembled WGS sequence"/>
</dbReference>
<name>A0A1H4DCP8_XYLRU</name>
<dbReference type="EMBL" id="FNRF01000004">
    <property type="protein sequence ID" value="SEA70603.1"/>
    <property type="molecule type" value="Genomic_DNA"/>
</dbReference>
<accession>A0A1H4DCP8</accession>
<organism evidence="1 2">
    <name type="scientific">Xylanibacter ruminicola</name>
    <name type="common">Prevotella ruminicola</name>
    <dbReference type="NCBI Taxonomy" id="839"/>
    <lineage>
        <taxon>Bacteria</taxon>
        <taxon>Pseudomonadati</taxon>
        <taxon>Bacteroidota</taxon>
        <taxon>Bacteroidia</taxon>
        <taxon>Bacteroidales</taxon>
        <taxon>Prevotellaceae</taxon>
        <taxon>Xylanibacter</taxon>
    </lineage>
</organism>
<gene>
    <name evidence="1" type="ORF">SAMN05216462_2250</name>
</gene>
<evidence type="ECO:0000313" key="1">
    <source>
        <dbReference type="EMBL" id="SEA70603.1"/>
    </source>
</evidence>